<keyword evidence="5" id="KW-1185">Reference proteome</keyword>
<keyword evidence="1" id="KW-0472">Membrane</keyword>
<evidence type="ECO:0000313" key="2">
    <source>
        <dbReference type="EMBL" id="KPM84042.1"/>
    </source>
</evidence>
<evidence type="ECO:0000256" key="1">
    <source>
        <dbReference type="SAM" id="Phobius"/>
    </source>
</evidence>
<dbReference type="OrthoDB" id="6315215at2"/>
<dbReference type="PATRIC" id="fig|570156.3.peg.2450"/>
<reference evidence="3 5" key="2">
    <citation type="submission" date="2023-01" db="EMBL/GenBank/DDBJ databases">
        <title>Trichodesmium-associated heterotrophic epibiont bacteria.</title>
        <authorList>
            <person name="Cleveland C.S."/>
            <person name="Webb E.A."/>
        </authorList>
    </citation>
    <scope>NUCLEOTIDE SEQUENCE [LARGE SCALE GENOMIC DNA]</scope>
    <source>
        <strain evidence="3 5">USCH2</strain>
    </source>
</reference>
<feature type="transmembrane region" description="Helical" evidence="1">
    <location>
        <begin position="29"/>
        <end position="51"/>
    </location>
</feature>
<dbReference type="EMBL" id="LJTC01000004">
    <property type="protein sequence ID" value="KPM84042.1"/>
    <property type="molecule type" value="Genomic_DNA"/>
</dbReference>
<evidence type="ECO:0000313" key="3">
    <source>
        <dbReference type="EMBL" id="MEJ6495133.1"/>
    </source>
</evidence>
<evidence type="ECO:0000313" key="4">
    <source>
        <dbReference type="Proteomes" id="UP000050378"/>
    </source>
</evidence>
<accession>A0A0P7E8E6</accession>
<comment type="caution">
    <text evidence="2">The sequence shown here is derived from an EMBL/GenBank/DDBJ whole genome shotgun (WGS) entry which is preliminary data.</text>
</comment>
<proteinExistence type="predicted"/>
<feature type="transmembrane region" description="Helical" evidence="1">
    <location>
        <begin position="6"/>
        <end position="22"/>
    </location>
</feature>
<sequence length="80" mass="8445">MIYLLPILAISGVVGLLCYARNKKECKGLCVSCAVTCIALLVTGAMALAGLGALRSSIMFAATIFIVYQLLGLVRPLKIE</sequence>
<dbReference type="AlphaFoldDB" id="A0A0P7E8E6"/>
<gene>
    <name evidence="2" type="ORF">AOG27_06990</name>
    <name evidence="3" type="ORF">PQI24_03775</name>
</gene>
<dbReference type="Proteomes" id="UP001377972">
    <property type="component" value="Unassembled WGS sequence"/>
</dbReference>
<dbReference type="Proteomes" id="UP000050378">
    <property type="component" value="Unassembled WGS sequence"/>
</dbReference>
<protein>
    <submittedName>
        <fullName evidence="2">Uncharacterized protein</fullName>
    </submittedName>
</protein>
<organism evidence="2 4">
    <name type="scientific">Pseudoalteromonas lipolytica</name>
    <dbReference type="NCBI Taxonomy" id="570156"/>
    <lineage>
        <taxon>Bacteria</taxon>
        <taxon>Pseudomonadati</taxon>
        <taxon>Pseudomonadota</taxon>
        <taxon>Gammaproteobacteria</taxon>
        <taxon>Alteromonadales</taxon>
        <taxon>Pseudoalteromonadaceae</taxon>
        <taxon>Pseudoalteromonas</taxon>
    </lineage>
</organism>
<dbReference type="RefSeq" id="WP_054552301.1">
    <property type="nucleotide sequence ID" value="NZ_JAQPZS010000002.1"/>
</dbReference>
<reference evidence="2 4" key="1">
    <citation type="submission" date="2015-09" db="EMBL/GenBank/DDBJ databases">
        <title>Draft Genome Sequence of Pseudoalteromonas lipolytica UCD-48B.</title>
        <authorList>
            <person name="Krusor M."/>
            <person name="Coil D.A."/>
            <person name="Lang J.M."/>
            <person name="Eisen J.A."/>
            <person name="Alexiev A."/>
        </authorList>
    </citation>
    <scope>NUCLEOTIDE SEQUENCE [LARGE SCALE GENOMIC DNA]</scope>
    <source>
        <strain evidence="2 4">UCD-48B</strain>
    </source>
</reference>
<evidence type="ECO:0000313" key="5">
    <source>
        <dbReference type="Proteomes" id="UP001377972"/>
    </source>
</evidence>
<keyword evidence="1" id="KW-1133">Transmembrane helix</keyword>
<name>A0A0P7E8E6_9GAMM</name>
<dbReference type="STRING" id="570156.AOG27_06990"/>
<dbReference type="EMBL" id="JAQPZS010000002">
    <property type="protein sequence ID" value="MEJ6495133.1"/>
    <property type="molecule type" value="Genomic_DNA"/>
</dbReference>
<keyword evidence="1" id="KW-0812">Transmembrane</keyword>
<feature type="transmembrane region" description="Helical" evidence="1">
    <location>
        <begin position="57"/>
        <end position="74"/>
    </location>
</feature>